<evidence type="ECO:0000313" key="1">
    <source>
        <dbReference type="EMBL" id="MTB71637.1"/>
    </source>
</evidence>
<keyword evidence="2" id="KW-1185">Reference proteome</keyword>
<name>A0A6I3ID33_9MICO</name>
<dbReference type="Gene3D" id="3.40.50.1000">
    <property type="entry name" value="HAD superfamily/HAD-like"/>
    <property type="match status" value="1"/>
</dbReference>
<dbReference type="CDD" id="cd07518">
    <property type="entry name" value="HAD_YbiV-Like"/>
    <property type="match status" value="1"/>
</dbReference>
<dbReference type="InterPro" id="IPR036412">
    <property type="entry name" value="HAD-like_sf"/>
</dbReference>
<dbReference type="Proteomes" id="UP000431092">
    <property type="component" value="Unassembled WGS sequence"/>
</dbReference>
<dbReference type="NCBIfam" id="TIGR00099">
    <property type="entry name" value="Cof-subfamily"/>
    <property type="match status" value="1"/>
</dbReference>
<keyword evidence="1" id="KW-0378">Hydrolase</keyword>
<dbReference type="GO" id="GO:0016791">
    <property type="term" value="F:phosphatase activity"/>
    <property type="evidence" value="ECO:0007669"/>
    <property type="project" value="UniProtKB-ARBA"/>
</dbReference>
<dbReference type="PANTHER" id="PTHR10000:SF53">
    <property type="entry name" value="5-AMINO-6-(5-PHOSPHO-D-RIBITYLAMINO)URACIL PHOSPHATASE YBJI-RELATED"/>
    <property type="match status" value="1"/>
</dbReference>
<dbReference type="GO" id="GO:0005829">
    <property type="term" value="C:cytosol"/>
    <property type="evidence" value="ECO:0007669"/>
    <property type="project" value="TreeGrafter"/>
</dbReference>
<reference evidence="1 2" key="1">
    <citation type="submission" date="2019-11" db="EMBL/GenBank/DDBJ databases">
        <title>Whole genome sequencing identifies a novel species of the genus Arsenicicoccus isolated from human blood.</title>
        <authorList>
            <person name="Jeong J.H."/>
            <person name="Kweon O.J."/>
            <person name="Kim H.R."/>
            <person name="Kim T.-H."/>
            <person name="Ha S.-M."/>
            <person name="Lee M.-K."/>
        </authorList>
    </citation>
    <scope>NUCLEOTIDE SEQUENCE [LARGE SCALE GENOMIC DNA]</scope>
    <source>
        <strain evidence="1 2">MKL-02</strain>
    </source>
</reference>
<dbReference type="PANTHER" id="PTHR10000">
    <property type="entry name" value="PHOSPHOSERINE PHOSPHATASE"/>
    <property type="match status" value="1"/>
</dbReference>
<accession>A0A6I3ID33</accession>
<gene>
    <name evidence="1" type="ORF">GGG17_06575</name>
</gene>
<protein>
    <submittedName>
        <fullName evidence="1">Cof-type HAD-IIB family hydrolase</fullName>
    </submittedName>
</protein>
<dbReference type="SFLD" id="SFLDG01140">
    <property type="entry name" value="C2.B:_Phosphomannomutase_and_P"/>
    <property type="match status" value="1"/>
</dbReference>
<dbReference type="InterPro" id="IPR023214">
    <property type="entry name" value="HAD_sf"/>
</dbReference>
<dbReference type="NCBIfam" id="TIGR01484">
    <property type="entry name" value="HAD-SF-IIB"/>
    <property type="match status" value="1"/>
</dbReference>
<dbReference type="SFLD" id="SFLDS00003">
    <property type="entry name" value="Haloacid_Dehalogenase"/>
    <property type="match status" value="1"/>
</dbReference>
<dbReference type="AlphaFoldDB" id="A0A6I3ID33"/>
<dbReference type="InterPro" id="IPR000150">
    <property type="entry name" value="Cof"/>
</dbReference>
<organism evidence="1 2">
    <name type="scientific">Arsenicicoccus cauae</name>
    <dbReference type="NCBI Taxonomy" id="2663847"/>
    <lineage>
        <taxon>Bacteria</taxon>
        <taxon>Bacillati</taxon>
        <taxon>Actinomycetota</taxon>
        <taxon>Actinomycetes</taxon>
        <taxon>Micrococcales</taxon>
        <taxon>Intrasporangiaceae</taxon>
        <taxon>Arsenicicoccus</taxon>
    </lineage>
</organism>
<dbReference type="EMBL" id="WLVL01000023">
    <property type="protein sequence ID" value="MTB71637.1"/>
    <property type="molecule type" value="Genomic_DNA"/>
</dbReference>
<dbReference type="Gene3D" id="3.30.1240.10">
    <property type="match status" value="1"/>
</dbReference>
<dbReference type="InterPro" id="IPR006379">
    <property type="entry name" value="HAD-SF_hydro_IIB"/>
</dbReference>
<evidence type="ECO:0000313" key="2">
    <source>
        <dbReference type="Proteomes" id="UP000431092"/>
    </source>
</evidence>
<dbReference type="RefSeq" id="WP_154592963.1">
    <property type="nucleotide sequence ID" value="NZ_CP171001.1"/>
</dbReference>
<sequence>MPARPWTTIAPGPHDVRLVVADMDGTLLDESGAVPADFWGLLTLMGERGITFVPASGRQLATLQRVFERAPQGLSYVAENGTLVVHDDEVVSTTTVSAEITRSVVGTVREAARDHDLGLVVCGVRSAYVERNDRAFLAECDKYYARLEVVEDLHAVEDDVLKLAVYDFEDSERHVDPIFGEVARTHQVVVSGKHWLDIMVRGVDKGQGVRALQARLGVTPAQTVVLGDYLNDLQMLGTAEWSFAMANAHDDLIEQAAYLAPANTEDGVVRVLTRLLGA</sequence>
<dbReference type="SUPFAM" id="SSF56784">
    <property type="entry name" value="HAD-like"/>
    <property type="match status" value="1"/>
</dbReference>
<dbReference type="Pfam" id="PF08282">
    <property type="entry name" value="Hydrolase_3"/>
    <property type="match status" value="1"/>
</dbReference>
<dbReference type="GO" id="GO:0000287">
    <property type="term" value="F:magnesium ion binding"/>
    <property type="evidence" value="ECO:0007669"/>
    <property type="project" value="TreeGrafter"/>
</dbReference>
<proteinExistence type="predicted"/>
<comment type="caution">
    <text evidence="1">The sequence shown here is derived from an EMBL/GenBank/DDBJ whole genome shotgun (WGS) entry which is preliminary data.</text>
</comment>